<proteinExistence type="predicted"/>
<feature type="transmembrane region" description="Helical" evidence="1">
    <location>
        <begin position="62"/>
        <end position="83"/>
    </location>
</feature>
<dbReference type="RefSeq" id="WP_310836150.1">
    <property type="nucleotide sequence ID" value="NZ_JAVLSM010000002.1"/>
</dbReference>
<feature type="domain" description="DUF6708" evidence="2">
    <location>
        <begin position="108"/>
        <end position="313"/>
    </location>
</feature>
<comment type="caution">
    <text evidence="3">The sequence shown here is derived from an EMBL/GenBank/DDBJ whole genome shotgun (WGS) entry which is preliminary data.</text>
</comment>
<evidence type="ECO:0000313" key="3">
    <source>
        <dbReference type="EMBL" id="MDT0340240.1"/>
    </source>
</evidence>
<keyword evidence="1" id="KW-0812">Transmembrane</keyword>
<keyword evidence="1" id="KW-0472">Membrane</keyword>
<evidence type="ECO:0000256" key="1">
    <source>
        <dbReference type="SAM" id="Phobius"/>
    </source>
</evidence>
<feature type="transmembrane region" description="Helical" evidence="1">
    <location>
        <begin position="95"/>
        <end position="116"/>
    </location>
</feature>
<sequence>MNTRKQSRFHPQHPLWYEDLAPRSSPIDEDQDFDGTCFNEDVTVVDENYMEISRESSFMRGGGILCAIIWFCFLSIQAVPIIFRENFAFFRLVPFGATLSVCVLIGTTVALLKLLYLDLRLPRDTPIRFNRKTQKIYVYEFVKPKYWFQLWRTEIKIHDWNCIEAELIKIAGYTGKTYVVRHELLLVVCRPGTNEVVDRISLKGLEPLDAILAEMWTGVRRFMEAGPDAVPGIETKVREIGFLYSLFAYMPYLSPSEAGIRFRNSMRWYDWALACISIWFFLLWFPLGICHHFAISCAPEPQWPTRIDAESRSL</sequence>
<dbReference type="InterPro" id="IPR046554">
    <property type="entry name" value="DUF6708"/>
</dbReference>
<dbReference type="EMBL" id="JAVRAA010000020">
    <property type="protein sequence ID" value="MDT0340240.1"/>
    <property type="molecule type" value="Genomic_DNA"/>
</dbReference>
<dbReference type="AlphaFoldDB" id="A0AAE4K762"/>
<name>A0AAE4K762_9BURK</name>
<protein>
    <recommendedName>
        <fullName evidence="2">DUF6708 domain-containing protein</fullName>
    </recommendedName>
</protein>
<accession>A0AAE4K762</accession>
<reference evidence="3" key="1">
    <citation type="submission" date="2023-02" db="EMBL/GenBank/DDBJ databases">
        <title>Description of Herbaspirillum huttiense subsp. nephrolepsisexaltata and Herbaspirillum huttiense subsp. lycopersicon.</title>
        <authorList>
            <person name="Poudel M."/>
            <person name="Sharma A."/>
            <person name="Goss E."/>
            <person name="Tapia J.H."/>
            <person name="Harmon C.M."/>
            <person name="Jones J.B."/>
        </authorList>
    </citation>
    <scope>NUCLEOTIDE SEQUENCE</scope>
    <source>
        <strain evidence="3">NC40101</strain>
    </source>
</reference>
<feature type="transmembrane region" description="Helical" evidence="1">
    <location>
        <begin position="268"/>
        <end position="287"/>
    </location>
</feature>
<evidence type="ECO:0000259" key="2">
    <source>
        <dbReference type="Pfam" id="PF20455"/>
    </source>
</evidence>
<dbReference type="Pfam" id="PF20455">
    <property type="entry name" value="DUF6708"/>
    <property type="match status" value="1"/>
</dbReference>
<organism evidence="3">
    <name type="scientific">Herbaspirillum huttiense subsp. nephrolepidis</name>
    <dbReference type="NCBI Taxonomy" id="3075126"/>
    <lineage>
        <taxon>Bacteria</taxon>
        <taxon>Pseudomonadati</taxon>
        <taxon>Pseudomonadota</taxon>
        <taxon>Betaproteobacteria</taxon>
        <taxon>Burkholderiales</taxon>
        <taxon>Oxalobacteraceae</taxon>
        <taxon>Herbaspirillum</taxon>
    </lineage>
</organism>
<gene>
    <name evidence="3" type="ORF">RJN63_25650</name>
</gene>
<keyword evidence="1" id="KW-1133">Transmembrane helix</keyword>